<dbReference type="PANTHER" id="PTHR37321:SF1">
    <property type="entry name" value="EXPORTED PROTEIN"/>
    <property type="match status" value="1"/>
</dbReference>
<accession>A0A816V5T9</accession>
<evidence type="ECO:0000313" key="5">
    <source>
        <dbReference type="EMBL" id="CAF4186119.1"/>
    </source>
</evidence>
<dbReference type="Proteomes" id="UP000663887">
    <property type="component" value="Unassembled WGS sequence"/>
</dbReference>
<feature type="domain" description="GxGYxYP putative glycoside hydrolase C-terminal" evidence="2">
    <location>
        <begin position="372"/>
        <end position="592"/>
    </location>
</feature>
<evidence type="ECO:0000313" key="6">
    <source>
        <dbReference type="EMBL" id="CAF4242611.1"/>
    </source>
</evidence>
<protein>
    <recommendedName>
        <fullName evidence="2">GxGYxYP putative glycoside hydrolase C-terminal domain-containing protein</fullName>
    </recommendedName>
</protein>
<feature type="chain" id="PRO_5036230768" description="GxGYxYP putative glycoside hydrolase C-terminal domain-containing protein" evidence="1">
    <location>
        <begin position="25"/>
        <end position="710"/>
    </location>
</feature>
<evidence type="ECO:0000313" key="7">
    <source>
        <dbReference type="Proteomes" id="UP000663856"/>
    </source>
</evidence>
<comment type="caution">
    <text evidence="4">The sequence shown here is derived from an EMBL/GenBank/DDBJ whole genome shotgun (WGS) entry which is preliminary data.</text>
</comment>
<dbReference type="Proteomes" id="UP000663866">
    <property type="component" value="Unassembled WGS sequence"/>
</dbReference>
<dbReference type="AlphaFoldDB" id="A0A816V5T9"/>
<evidence type="ECO:0000256" key="1">
    <source>
        <dbReference type="SAM" id="SignalP"/>
    </source>
</evidence>
<evidence type="ECO:0000313" key="4">
    <source>
        <dbReference type="EMBL" id="CAF2117345.1"/>
    </source>
</evidence>
<dbReference type="EMBL" id="CAJNRG010004439">
    <property type="protein sequence ID" value="CAF2066302.1"/>
    <property type="molecule type" value="Genomic_DNA"/>
</dbReference>
<feature type="signal peptide" evidence="1">
    <location>
        <begin position="1"/>
        <end position="24"/>
    </location>
</feature>
<name>A0A816V5T9_9BILA</name>
<gene>
    <name evidence="6" type="ORF">OVN521_LOCUS28601</name>
    <name evidence="5" type="ORF">UXM345_LOCUS27151</name>
    <name evidence="4" type="ORF">WKI299_LOCUS23529</name>
    <name evidence="3" type="ORF">XDN619_LOCUS11594</name>
</gene>
<evidence type="ECO:0000313" key="3">
    <source>
        <dbReference type="EMBL" id="CAF2066302.1"/>
    </source>
</evidence>
<sequence length="710" mass="80982">MMISSRYAILTIFTILITSNKATTTNIVLYDLRPSTTFSLDDIYEYAHLLGALSGLMNRDIPRLFTIYNDSDLRWLFYMASINWPQDANYMEAASLLDLIKFFSDTIQGVALYDPIVPATSNLASTASGVYNLIPICYRPVPNSLYTQLVVEGPQLPIKINFVDMFTGNITGSSKADAYLWAAEHFLDSKLADSTYLGYYIDKWWSQSAQASQAVFENLAVNHDWIIKNRGFLFDLSPWDDEAPNDDPQQPIGTDYNTLITLLKKSYQQHNGTKFSTVSGFVPWLFKYMNEKHGGVPSEWRMTHIMSAFNVVIDADACCVDSFANAAFFSHYASNQSEKRFIQNVLPSREELIQKEFLNEQNIVSRKTYSLYYAGDYDSAAWLANKFKNLWDDPKRGSVPVAWAVNPNLYDRFPLLHPYLYQTRTANDFFVSGDSGSGYLNPTQLFEPRKFSSLPRADNLWIERNQFFYNKFNIKHTGFVINGDSGMLTNDSDTMYTKFSPLGFTRQQGYTTLGETALIPGTRVPSFTETDLSGKDEVQQVLSYYKPNDVRFVVFRGVLRSASSYADIAEKVQQIQPNITFVDPYTFALLARIHLSGNPAYNDDLVSYVDDNLPNLISTGEYVTVNFSIRNEGWNTLNELDLKLTFACDIEYVFRWNIEIKHGNIGTSCYQFQVKCDQPGEYKVVYQLFRGNTSFEEFGNVPWISSVRLV</sequence>
<dbReference type="InterPro" id="IPR025832">
    <property type="entry name" value="GxGYxYP_C"/>
</dbReference>
<keyword evidence="8" id="KW-1185">Reference proteome</keyword>
<dbReference type="InterPro" id="IPR038410">
    <property type="entry name" value="GxGYxYP_C_sf"/>
</dbReference>
<proteinExistence type="predicted"/>
<organism evidence="4 7">
    <name type="scientific">Rotaria magnacalcarata</name>
    <dbReference type="NCBI Taxonomy" id="392030"/>
    <lineage>
        <taxon>Eukaryota</taxon>
        <taxon>Metazoa</taxon>
        <taxon>Spiralia</taxon>
        <taxon>Gnathifera</taxon>
        <taxon>Rotifera</taxon>
        <taxon>Eurotatoria</taxon>
        <taxon>Bdelloidea</taxon>
        <taxon>Philodinida</taxon>
        <taxon>Philodinidae</taxon>
        <taxon>Rotaria</taxon>
    </lineage>
</organism>
<reference evidence="4" key="1">
    <citation type="submission" date="2021-02" db="EMBL/GenBank/DDBJ databases">
        <authorList>
            <person name="Nowell W R."/>
        </authorList>
    </citation>
    <scope>NUCLEOTIDE SEQUENCE</scope>
</reference>
<dbReference type="EMBL" id="CAJOBF010005767">
    <property type="protein sequence ID" value="CAF4186119.1"/>
    <property type="molecule type" value="Genomic_DNA"/>
</dbReference>
<dbReference type="PANTHER" id="PTHR37321">
    <property type="entry name" value="EXPORTED PROTEIN-RELATED"/>
    <property type="match status" value="1"/>
</dbReference>
<dbReference type="Gene3D" id="3.20.20.490">
    <property type="entry name" value="GxGYxYP glycoside hydrolase, C-terminal domain"/>
    <property type="match status" value="1"/>
</dbReference>
<evidence type="ECO:0000313" key="8">
    <source>
        <dbReference type="Proteomes" id="UP000663866"/>
    </source>
</evidence>
<dbReference type="EMBL" id="CAJNRF010010123">
    <property type="protein sequence ID" value="CAF2117345.1"/>
    <property type="molecule type" value="Genomic_DNA"/>
</dbReference>
<keyword evidence="1" id="KW-0732">Signal</keyword>
<evidence type="ECO:0000259" key="2">
    <source>
        <dbReference type="Pfam" id="PF14323"/>
    </source>
</evidence>
<dbReference type="Pfam" id="PF14323">
    <property type="entry name" value="GxGYxYP_C"/>
    <property type="match status" value="1"/>
</dbReference>
<dbReference type="Proteomes" id="UP000663856">
    <property type="component" value="Unassembled WGS sequence"/>
</dbReference>
<dbReference type="EMBL" id="CAJOBG010008407">
    <property type="protein sequence ID" value="CAF4242611.1"/>
    <property type="molecule type" value="Genomic_DNA"/>
</dbReference>
<dbReference type="Proteomes" id="UP000663842">
    <property type="component" value="Unassembled WGS sequence"/>
</dbReference>